<evidence type="ECO:0000313" key="5">
    <source>
        <dbReference type="Proteomes" id="UP000714817"/>
    </source>
</evidence>
<keyword evidence="3" id="KW-0143">Chaperone</keyword>
<evidence type="ECO:0000256" key="2">
    <source>
        <dbReference type="ARBA" id="ARBA00022884"/>
    </source>
</evidence>
<dbReference type="GO" id="GO:0071555">
    <property type="term" value="P:cell wall organization"/>
    <property type="evidence" value="ECO:0007669"/>
    <property type="project" value="UniProtKB-KW"/>
</dbReference>
<keyword evidence="3" id="KW-0133">Cell shape</keyword>
<sequence>MKEFLEYIVKNIVKHPDEMKIEETVEGSIVRILIKPAKEDMGVVIGKEGRTINNIRALARAKAIKDNVKVYVDISEDGESEEAESTNS</sequence>
<dbReference type="InterPro" id="IPR009019">
    <property type="entry name" value="KH_sf_prok-type"/>
</dbReference>
<accession>A0A955IWE0</accession>
<protein>
    <recommendedName>
        <fullName evidence="3">RNA-binding protein KhpA</fullName>
    </recommendedName>
    <alternativeName>
        <fullName evidence="3">KH-domain protein A</fullName>
    </alternativeName>
</protein>
<dbReference type="GO" id="GO:0005737">
    <property type="term" value="C:cytoplasm"/>
    <property type="evidence" value="ECO:0007669"/>
    <property type="project" value="UniProtKB-SubCell"/>
</dbReference>
<dbReference type="InterPro" id="IPR020627">
    <property type="entry name" value="KhpA"/>
</dbReference>
<dbReference type="InterPro" id="IPR015946">
    <property type="entry name" value="KH_dom-like_a/b"/>
</dbReference>
<dbReference type="HAMAP" id="MF_00088">
    <property type="entry name" value="KhpA"/>
    <property type="match status" value="1"/>
</dbReference>
<dbReference type="AlphaFoldDB" id="A0A955IWE0"/>
<dbReference type="Gene3D" id="3.30.300.20">
    <property type="match status" value="1"/>
</dbReference>
<evidence type="ECO:0000313" key="4">
    <source>
        <dbReference type="EMBL" id="MCA9302401.1"/>
    </source>
</evidence>
<reference evidence="4" key="2">
    <citation type="journal article" date="2021" name="Microbiome">
        <title>Successional dynamics and alternative stable states in a saline activated sludge microbial community over 9 years.</title>
        <authorList>
            <person name="Wang Y."/>
            <person name="Ye J."/>
            <person name="Ju F."/>
            <person name="Liu L."/>
            <person name="Boyd J.A."/>
            <person name="Deng Y."/>
            <person name="Parks D.H."/>
            <person name="Jiang X."/>
            <person name="Yin X."/>
            <person name="Woodcroft B.J."/>
            <person name="Tyson G.W."/>
            <person name="Hugenholtz P."/>
            <person name="Polz M.F."/>
            <person name="Zhang T."/>
        </authorList>
    </citation>
    <scope>NUCLEOTIDE SEQUENCE</scope>
    <source>
        <strain evidence="4">HKST-UBA80</strain>
    </source>
</reference>
<dbReference type="Pfam" id="PF13083">
    <property type="entry name" value="KH_KhpA-B"/>
    <property type="match status" value="1"/>
</dbReference>
<proteinExistence type="inferred from homology"/>
<dbReference type="EMBL" id="JAGQNY010000015">
    <property type="protein sequence ID" value="MCA9302401.1"/>
    <property type="molecule type" value="Genomic_DNA"/>
</dbReference>
<organism evidence="4 5">
    <name type="scientific">candidate division WWE3 bacterium</name>
    <dbReference type="NCBI Taxonomy" id="2053526"/>
    <lineage>
        <taxon>Bacteria</taxon>
        <taxon>Katanobacteria</taxon>
    </lineage>
</organism>
<comment type="subunit">
    <text evidence="3">Forms a complex with KhpB.</text>
</comment>
<keyword evidence="3" id="KW-0961">Cell wall biogenesis/degradation</keyword>
<dbReference type="GO" id="GO:0009252">
    <property type="term" value="P:peptidoglycan biosynthetic process"/>
    <property type="evidence" value="ECO:0007669"/>
    <property type="project" value="UniProtKB-UniRule"/>
</dbReference>
<dbReference type="GO" id="GO:0008360">
    <property type="term" value="P:regulation of cell shape"/>
    <property type="evidence" value="ECO:0007669"/>
    <property type="project" value="UniProtKB-KW"/>
</dbReference>
<dbReference type="GO" id="GO:0003723">
    <property type="term" value="F:RNA binding"/>
    <property type="evidence" value="ECO:0007669"/>
    <property type="project" value="UniProtKB-UniRule"/>
</dbReference>
<reference evidence="4" key="1">
    <citation type="submission" date="2020-04" db="EMBL/GenBank/DDBJ databases">
        <authorList>
            <person name="Zhang T."/>
        </authorList>
    </citation>
    <scope>NUCLEOTIDE SEQUENCE</scope>
    <source>
        <strain evidence="4">HKST-UBA80</strain>
    </source>
</reference>
<gene>
    <name evidence="3" type="primary">khpA</name>
    <name evidence="4" type="ORF">KDA10_03535</name>
</gene>
<dbReference type="CDD" id="cd22533">
    <property type="entry name" value="KH-II_YlqC-like"/>
    <property type="match status" value="1"/>
</dbReference>
<evidence type="ECO:0000256" key="1">
    <source>
        <dbReference type="ARBA" id="ARBA00022490"/>
    </source>
</evidence>
<name>A0A955IWE0_UNCKA</name>
<dbReference type="Proteomes" id="UP000714817">
    <property type="component" value="Unassembled WGS sequence"/>
</dbReference>
<comment type="function">
    <text evidence="3">A probable RNA chaperone. Forms a complex with KhpB which binds to cellular RNA and controls its expression. Plays a role in peptidoglycan (PG) homeostasis and cell length regulation.</text>
</comment>
<keyword evidence="1 3" id="KW-0963">Cytoplasm</keyword>
<dbReference type="PANTHER" id="PTHR34654:SF1">
    <property type="entry name" value="RNA-BINDING PROTEIN KHPA"/>
    <property type="match status" value="1"/>
</dbReference>
<comment type="similarity">
    <text evidence="3">Belongs to the KhpA RNA-binding protein family.</text>
</comment>
<dbReference type="SUPFAM" id="SSF54814">
    <property type="entry name" value="Prokaryotic type KH domain (KH-domain type II)"/>
    <property type="match status" value="1"/>
</dbReference>
<comment type="caution">
    <text evidence="4">The sequence shown here is derived from an EMBL/GenBank/DDBJ whole genome shotgun (WGS) entry which is preliminary data.</text>
</comment>
<evidence type="ECO:0000256" key="3">
    <source>
        <dbReference type="HAMAP-Rule" id="MF_00088"/>
    </source>
</evidence>
<keyword evidence="2 3" id="KW-0694">RNA-binding</keyword>
<dbReference type="PANTHER" id="PTHR34654">
    <property type="entry name" value="UPF0109 PROTEIN SCO5592"/>
    <property type="match status" value="1"/>
</dbReference>
<comment type="subcellular location">
    <subcellularLocation>
        <location evidence="3">Cytoplasm</location>
    </subcellularLocation>
</comment>